<dbReference type="AlphaFoldDB" id="A0A090RCI1"/>
<gene>
    <name evidence="1" type="ORF">JCM19237_3675</name>
</gene>
<dbReference type="EMBL" id="BBMN01000006">
    <property type="protein sequence ID" value="GAL05292.1"/>
    <property type="molecule type" value="Genomic_DNA"/>
</dbReference>
<evidence type="ECO:0000313" key="2">
    <source>
        <dbReference type="Proteomes" id="UP000029227"/>
    </source>
</evidence>
<dbReference type="STRING" id="754436.JCM19237_3675"/>
<reference evidence="1 2" key="1">
    <citation type="journal article" date="2014" name="Genome Announc.">
        <title>Draft Genome Sequences of Two Vibrionaceae Species, Vibrio ponticus C121 and Photobacterium aphoticum C119, Isolated as Coral Reef Microbiota.</title>
        <authorList>
            <person name="Al-saari N."/>
            <person name="Meirelles P.M."/>
            <person name="Mino S."/>
            <person name="Suda W."/>
            <person name="Oshima K."/>
            <person name="Hattori M."/>
            <person name="Ohkuma M."/>
            <person name="Thompson F.L."/>
            <person name="Gomez-Gil B."/>
            <person name="Sawabe T."/>
            <person name="Sawabe T."/>
        </authorList>
    </citation>
    <scope>NUCLEOTIDE SEQUENCE [LARGE SCALE GENOMIC DNA]</scope>
    <source>
        <strain evidence="1 2">JCM 19237</strain>
    </source>
</reference>
<evidence type="ECO:0000313" key="1">
    <source>
        <dbReference type="EMBL" id="GAL05292.1"/>
    </source>
</evidence>
<name>A0A090RCI1_9GAMM</name>
<dbReference type="Proteomes" id="UP000029227">
    <property type="component" value="Unassembled WGS sequence"/>
</dbReference>
<sequence>MHSMQQFDFVRGDDTIYTATKTIFLTQGTNDKIDIDRDSLDFDGEISHAPTPWQIFKTLAF</sequence>
<organism evidence="1 2">
    <name type="scientific">Photobacterium aphoticum</name>
    <dbReference type="NCBI Taxonomy" id="754436"/>
    <lineage>
        <taxon>Bacteria</taxon>
        <taxon>Pseudomonadati</taxon>
        <taxon>Pseudomonadota</taxon>
        <taxon>Gammaproteobacteria</taxon>
        <taxon>Vibrionales</taxon>
        <taxon>Vibrionaceae</taxon>
        <taxon>Photobacterium</taxon>
    </lineage>
</organism>
<protein>
    <submittedName>
        <fullName evidence="1">Uncharacterized protein</fullName>
    </submittedName>
</protein>
<proteinExistence type="predicted"/>
<accession>A0A090RCI1</accession>
<comment type="caution">
    <text evidence="1">The sequence shown here is derived from an EMBL/GenBank/DDBJ whole genome shotgun (WGS) entry which is preliminary data.</text>
</comment>